<dbReference type="Pfam" id="PF20233">
    <property type="entry name" value="DUF6590"/>
    <property type="match status" value="1"/>
</dbReference>
<dbReference type="AlphaFoldDB" id="A0A6A7AU36"/>
<dbReference type="EMBL" id="MU006332">
    <property type="protein sequence ID" value="KAF2846791.1"/>
    <property type="molecule type" value="Genomic_DNA"/>
</dbReference>
<sequence>MASNTTWIFDQDRQSHYYYDDTRDVYVYENGNEIENPVSVRGQGAENTQITPAAFPFTQQSYTANSNFLARLSNLNIGNAASGSGALPNRSVSYDTSGYIASPVPGSFGLTEGYTTSLPHGSGSNWNGQAHTQPGSTYAVAYTSPVTGQPSGPAITRPSDAELLRQVSREVVLDPNDQDTPADFPSSSKAPHPHRILRGSEGRRERLKPSFKILTPGSTYFKRGFVFRILWPELAGDQAQNMTIASKFLDENIFCKIRWFVVVREGHDCCTCLSIQTYGGRGVPPQKPNSHHAIIYTGLEPPPTRSEQSSLELPLGESIRVLANKQYEKMDPMSRVNFLKLYTIEHNVKVESFGYVDPNEEYKLNTQFNMHWGIPGPGALPPATRPRHFHGTNHEPTPPARYSDQAEYYPTDSLQAESFYSGSSYVWPSYNATSYQTSHQPSAAMPTIGEYRMQVSSDQVYEQPHQNTYGSHIYSGHDHVLPGASQSGFGNSSTVEYGDGRQSRSRTRRSQTDSNTSE</sequence>
<dbReference type="PANTHER" id="PTHR35391">
    <property type="entry name" value="C2H2-TYPE DOMAIN-CONTAINING PROTEIN-RELATED"/>
    <property type="match status" value="1"/>
</dbReference>
<organism evidence="3 4">
    <name type="scientific">Plenodomus tracheiphilus IPT5</name>
    <dbReference type="NCBI Taxonomy" id="1408161"/>
    <lineage>
        <taxon>Eukaryota</taxon>
        <taxon>Fungi</taxon>
        <taxon>Dikarya</taxon>
        <taxon>Ascomycota</taxon>
        <taxon>Pezizomycotina</taxon>
        <taxon>Dothideomycetes</taxon>
        <taxon>Pleosporomycetidae</taxon>
        <taxon>Pleosporales</taxon>
        <taxon>Pleosporineae</taxon>
        <taxon>Leptosphaeriaceae</taxon>
        <taxon>Plenodomus</taxon>
    </lineage>
</organism>
<protein>
    <recommendedName>
        <fullName evidence="2">DUF6590 domain-containing protein</fullName>
    </recommendedName>
</protein>
<feature type="domain" description="DUF6590" evidence="2">
    <location>
        <begin position="219"/>
        <end position="360"/>
    </location>
</feature>
<feature type="compositionally biased region" description="Polar residues" evidence="1">
    <location>
        <begin position="484"/>
        <end position="495"/>
    </location>
</feature>
<accession>A0A6A7AU36</accession>
<name>A0A6A7AU36_9PLEO</name>
<evidence type="ECO:0000313" key="3">
    <source>
        <dbReference type="EMBL" id="KAF2846791.1"/>
    </source>
</evidence>
<proteinExistence type="predicted"/>
<dbReference type="PANTHER" id="PTHR35391:SF5">
    <property type="entry name" value="DUF6590 DOMAIN-CONTAINING PROTEIN"/>
    <property type="match status" value="1"/>
</dbReference>
<evidence type="ECO:0000256" key="1">
    <source>
        <dbReference type="SAM" id="MobiDB-lite"/>
    </source>
</evidence>
<feature type="region of interest" description="Disordered" evidence="1">
    <location>
        <begin position="175"/>
        <end position="202"/>
    </location>
</feature>
<evidence type="ECO:0000259" key="2">
    <source>
        <dbReference type="Pfam" id="PF20233"/>
    </source>
</evidence>
<dbReference type="InterPro" id="IPR046497">
    <property type="entry name" value="DUF6590"/>
</dbReference>
<dbReference type="OrthoDB" id="3559580at2759"/>
<reference evidence="3" key="1">
    <citation type="submission" date="2020-01" db="EMBL/GenBank/DDBJ databases">
        <authorList>
            <consortium name="DOE Joint Genome Institute"/>
            <person name="Haridas S."/>
            <person name="Albert R."/>
            <person name="Binder M."/>
            <person name="Bloem J."/>
            <person name="Labutti K."/>
            <person name="Salamov A."/>
            <person name="Andreopoulos B."/>
            <person name="Baker S.E."/>
            <person name="Barry K."/>
            <person name="Bills G."/>
            <person name="Bluhm B.H."/>
            <person name="Cannon C."/>
            <person name="Castanera R."/>
            <person name="Culley D.E."/>
            <person name="Daum C."/>
            <person name="Ezra D."/>
            <person name="Gonzalez J.B."/>
            <person name="Henrissat B."/>
            <person name="Kuo A."/>
            <person name="Liang C."/>
            <person name="Lipzen A."/>
            <person name="Lutzoni F."/>
            <person name="Magnuson J."/>
            <person name="Mondo S."/>
            <person name="Nolan M."/>
            <person name="Ohm R."/>
            <person name="Pangilinan J."/>
            <person name="Park H.-J."/>
            <person name="Ramirez L."/>
            <person name="Alfaro M."/>
            <person name="Sun H."/>
            <person name="Tritt A."/>
            <person name="Yoshinaga Y."/>
            <person name="Zwiers L.-H."/>
            <person name="Turgeon B.G."/>
            <person name="Goodwin S.B."/>
            <person name="Spatafora J.W."/>
            <person name="Crous P.W."/>
            <person name="Grigoriev I.V."/>
        </authorList>
    </citation>
    <scope>NUCLEOTIDE SEQUENCE</scope>
    <source>
        <strain evidence="3">IPT5</strain>
    </source>
</reference>
<dbReference type="Proteomes" id="UP000799423">
    <property type="component" value="Unassembled WGS sequence"/>
</dbReference>
<gene>
    <name evidence="3" type="ORF">T440DRAFT_521568</name>
</gene>
<keyword evidence="4" id="KW-1185">Reference proteome</keyword>
<evidence type="ECO:0000313" key="4">
    <source>
        <dbReference type="Proteomes" id="UP000799423"/>
    </source>
</evidence>
<feature type="region of interest" description="Disordered" evidence="1">
    <location>
        <begin position="475"/>
        <end position="518"/>
    </location>
</feature>